<feature type="domain" description="Fungal-type protein kinase" evidence="1">
    <location>
        <begin position="10"/>
        <end position="72"/>
    </location>
</feature>
<organism evidence="2 3">
    <name type="scientific">Hericium alpestre</name>
    <dbReference type="NCBI Taxonomy" id="135208"/>
    <lineage>
        <taxon>Eukaryota</taxon>
        <taxon>Fungi</taxon>
        <taxon>Dikarya</taxon>
        <taxon>Basidiomycota</taxon>
        <taxon>Agaricomycotina</taxon>
        <taxon>Agaricomycetes</taxon>
        <taxon>Russulales</taxon>
        <taxon>Hericiaceae</taxon>
        <taxon>Hericium</taxon>
    </lineage>
</organism>
<sequence>MFTRSDYDAPLGYLDDCDIAKCILAHEASSWPPSRHRAGEAIFMAVELLREEPPPHLYRHDLESFMYTLIWCALHFNLNGSEVPGINEAMERWAYGTRESIQCAKISLFVSADRQDQIFRAITPAFHPLEREIGELIYMFDDGHSARGDRDKRLRRLRRDGEDQTPEPWNEDTLNGHITYEKFMAAIGENRVAELDG</sequence>
<keyword evidence="3" id="KW-1185">Reference proteome</keyword>
<dbReference type="OrthoDB" id="3262982at2759"/>
<protein>
    <recommendedName>
        <fullName evidence="1">Fungal-type protein kinase domain-containing protein</fullName>
    </recommendedName>
</protein>
<gene>
    <name evidence="2" type="ORF">EWM64_g2938</name>
</gene>
<dbReference type="Pfam" id="PF17667">
    <property type="entry name" value="Pkinase_fungal"/>
    <property type="match status" value="1"/>
</dbReference>
<accession>A0A4Z0A419</accession>
<reference evidence="2 3" key="1">
    <citation type="submission" date="2019-02" db="EMBL/GenBank/DDBJ databases">
        <title>Genome sequencing of the rare red list fungi Hericium alpestre (H. flagellum).</title>
        <authorList>
            <person name="Buettner E."/>
            <person name="Kellner H."/>
        </authorList>
    </citation>
    <scope>NUCLEOTIDE SEQUENCE [LARGE SCALE GENOMIC DNA]</scope>
    <source>
        <strain evidence="2 3">DSM 108284</strain>
    </source>
</reference>
<evidence type="ECO:0000259" key="1">
    <source>
        <dbReference type="Pfam" id="PF17667"/>
    </source>
</evidence>
<dbReference type="Proteomes" id="UP000298061">
    <property type="component" value="Unassembled WGS sequence"/>
</dbReference>
<dbReference type="PANTHER" id="PTHR38248:SF2">
    <property type="entry name" value="FUNK1 11"/>
    <property type="match status" value="1"/>
</dbReference>
<dbReference type="PANTHER" id="PTHR38248">
    <property type="entry name" value="FUNK1 6"/>
    <property type="match status" value="1"/>
</dbReference>
<dbReference type="AlphaFoldDB" id="A0A4Z0A419"/>
<dbReference type="EMBL" id="SFCI01000253">
    <property type="protein sequence ID" value="TFY81073.1"/>
    <property type="molecule type" value="Genomic_DNA"/>
</dbReference>
<comment type="caution">
    <text evidence="2">The sequence shown here is derived from an EMBL/GenBank/DDBJ whole genome shotgun (WGS) entry which is preliminary data.</text>
</comment>
<dbReference type="InterPro" id="IPR040976">
    <property type="entry name" value="Pkinase_fungal"/>
</dbReference>
<dbReference type="STRING" id="135208.A0A4Z0A419"/>
<proteinExistence type="predicted"/>
<name>A0A4Z0A419_9AGAM</name>
<evidence type="ECO:0000313" key="3">
    <source>
        <dbReference type="Proteomes" id="UP000298061"/>
    </source>
</evidence>
<evidence type="ECO:0000313" key="2">
    <source>
        <dbReference type="EMBL" id="TFY81073.1"/>
    </source>
</evidence>